<comment type="caution">
    <text evidence="1">The sequence shown here is derived from an EMBL/GenBank/DDBJ whole genome shotgun (WGS) entry which is preliminary data.</text>
</comment>
<organism evidence="1">
    <name type="scientific">marine sediment metagenome</name>
    <dbReference type="NCBI Taxonomy" id="412755"/>
    <lineage>
        <taxon>unclassified sequences</taxon>
        <taxon>metagenomes</taxon>
        <taxon>ecological metagenomes</taxon>
    </lineage>
</organism>
<reference evidence="1" key="1">
    <citation type="journal article" date="2014" name="Front. Microbiol.">
        <title>High frequency of phylogenetically diverse reductive dehalogenase-homologous genes in deep subseafloor sedimentary metagenomes.</title>
        <authorList>
            <person name="Kawai M."/>
            <person name="Futagami T."/>
            <person name="Toyoda A."/>
            <person name="Takaki Y."/>
            <person name="Nishi S."/>
            <person name="Hori S."/>
            <person name="Arai W."/>
            <person name="Tsubouchi T."/>
            <person name="Morono Y."/>
            <person name="Uchiyama I."/>
            <person name="Ito T."/>
            <person name="Fujiyama A."/>
            <person name="Inagaki F."/>
            <person name="Takami H."/>
        </authorList>
    </citation>
    <scope>NUCLEOTIDE SEQUENCE</scope>
    <source>
        <strain evidence="1">Expedition CK06-06</strain>
    </source>
</reference>
<evidence type="ECO:0000313" key="1">
    <source>
        <dbReference type="EMBL" id="GAI87069.1"/>
    </source>
</evidence>
<feature type="non-terminal residue" evidence="1">
    <location>
        <position position="1"/>
    </location>
</feature>
<gene>
    <name evidence="1" type="ORF">S12H4_15368</name>
</gene>
<dbReference type="EMBL" id="BARW01007375">
    <property type="protein sequence ID" value="GAI87069.1"/>
    <property type="molecule type" value="Genomic_DNA"/>
</dbReference>
<protein>
    <submittedName>
        <fullName evidence="1">Uncharacterized protein</fullName>
    </submittedName>
</protein>
<name>X1U460_9ZZZZ</name>
<accession>X1U460</accession>
<sequence length="81" mass="9604">WTFNCYSLLCVREADLPPADFAYMDDFHFSRDEFRLVIRHEDYSERTFPTKKTAYFLYHSRTTGGALFATFIGKLVTDKVY</sequence>
<dbReference type="AlphaFoldDB" id="X1U460"/>
<proteinExistence type="predicted"/>